<proteinExistence type="predicted"/>
<evidence type="ECO:0000313" key="2">
    <source>
        <dbReference type="EMBL" id="MBN2067661.1"/>
    </source>
</evidence>
<gene>
    <name evidence="2" type="ORF">JW744_04295</name>
</gene>
<evidence type="ECO:0008006" key="4">
    <source>
        <dbReference type="Google" id="ProtNLM"/>
    </source>
</evidence>
<accession>A0A938YXU2</accession>
<evidence type="ECO:0000313" key="3">
    <source>
        <dbReference type="Proteomes" id="UP000809243"/>
    </source>
</evidence>
<organism evidence="2 3">
    <name type="scientific">Candidatus Iainarchaeum sp</name>
    <dbReference type="NCBI Taxonomy" id="3101447"/>
    <lineage>
        <taxon>Archaea</taxon>
        <taxon>Candidatus Iainarchaeota</taxon>
        <taxon>Candidatus Iainarchaeia</taxon>
        <taxon>Candidatus Iainarchaeales</taxon>
        <taxon>Candidatus Iainarchaeaceae</taxon>
        <taxon>Candidatus Iainarchaeum</taxon>
    </lineage>
</organism>
<sequence length="268" mass="30437">MAATLRQRKQRFSKKKGIESLPHFSSKGPKGKVIYRNPAAKPVPRPAAGKQKRQFSMENVQWISIGKKIVSGGYGSVHLARVKFRGKKPQAAVIKKFFKRKYANIENEKIRRLNQSKVPHPKMEFVSIGETDYIIMEPFIKKSRGRSRYSKFLKRKYDLIGSLDLRREKDIKAFKQVLAVVEELSMAGLRVRAMKDEEGNARIDAFNIIRLEKGGARVFVQDLDSVEAGHMGTRSAFNATAEAILKVAAQKKTAEQEIKRFLSENGLM</sequence>
<dbReference type="Proteomes" id="UP000809243">
    <property type="component" value="Unassembled WGS sequence"/>
</dbReference>
<dbReference type="AlphaFoldDB" id="A0A938YXU2"/>
<protein>
    <recommendedName>
        <fullName evidence="4">Protein kinase domain-containing protein</fullName>
    </recommendedName>
</protein>
<comment type="caution">
    <text evidence="2">The sequence shown here is derived from an EMBL/GenBank/DDBJ whole genome shotgun (WGS) entry which is preliminary data.</text>
</comment>
<name>A0A938YXU2_9ARCH</name>
<dbReference type="EMBL" id="JAFGDB010000073">
    <property type="protein sequence ID" value="MBN2067661.1"/>
    <property type="molecule type" value="Genomic_DNA"/>
</dbReference>
<feature type="region of interest" description="Disordered" evidence="1">
    <location>
        <begin position="1"/>
        <end position="51"/>
    </location>
</feature>
<evidence type="ECO:0000256" key="1">
    <source>
        <dbReference type="SAM" id="MobiDB-lite"/>
    </source>
</evidence>
<reference evidence="2" key="1">
    <citation type="submission" date="2021-01" db="EMBL/GenBank/DDBJ databases">
        <title>Active Sulfur Cycling in an Early Earth Analoge.</title>
        <authorList>
            <person name="Hahn C.R."/>
            <person name="Youssef N.H."/>
            <person name="Elshahed M."/>
        </authorList>
    </citation>
    <scope>NUCLEOTIDE SEQUENCE</scope>
    <source>
        <strain evidence="2">Zod_Metabat.1151</strain>
    </source>
</reference>
<feature type="compositionally biased region" description="Basic residues" evidence="1">
    <location>
        <begin position="1"/>
        <end position="15"/>
    </location>
</feature>